<evidence type="ECO:0000313" key="4">
    <source>
        <dbReference type="Proteomes" id="UP000001431"/>
    </source>
</evidence>
<dbReference type="SUPFAM" id="SSF52540">
    <property type="entry name" value="P-loop containing nucleoside triphosphate hydrolases"/>
    <property type="match status" value="1"/>
</dbReference>
<dbReference type="Gene3D" id="3.40.50.300">
    <property type="entry name" value="P-loop containing nucleotide triphosphate hydrolases"/>
    <property type="match status" value="1"/>
</dbReference>
<evidence type="ECO:0000259" key="2">
    <source>
        <dbReference type="Pfam" id="PF01637"/>
    </source>
</evidence>
<dbReference type="EMBL" id="CP000561">
    <property type="protein sequence ID" value="ABO08960.1"/>
    <property type="molecule type" value="Genomic_DNA"/>
</dbReference>
<evidence type="ECO:0000256" key="1">
    <source>
        <dbReference type="SAM" id="MobiDB-lite"/>
    </source>
</evidence>
<organism evidence="3 4">
    <name type="scientific">Pyrobaculum calidifontis (strain DSM 21063 / JCM 11548 / VA1)</name>
    <dbReference type="NCBI Taxonomy" id="410359"/>
    <lineage>
        <taxon>Archaea</taxon>
        <taxon>Thermoproteota</taxon>
        <taxon>Thermoprotei</taxon>
        <taxon>Thermoproteales</taxon>
        <taxon>Thermoproteaceae</taxon>
        <taxon>Pyrobaculum</taxon>
    </lineage>
</organism>
<dbReference type="InterPro" id="IPR027417">
    <property type="entry name" value="P-loop_NTPase"/>
</dbReference>
<dbReference type="Proteomes" id="UP000001431">
    <property type="component" value="Chromosome"/>
</dbReference>
<evidence type="ECO:0000313" key="3">
    <source>
        <dbReference type="EMBL" id="ABO08960.1"/>
    </source>
</evidence>
<gene>
    <name evidence="3" type="ordered locus">Pcal_1542</name>
</gene>
<protein>
    <recommendedName>
        <fullName evidence="2">ATPase domain-containing protein</fullName>
    </recommendedName>
</protein>
<dbReference type="GO" id="GO:0005524">
    <property type="term" value="F:ATP binding"/>
    <property type="evidence" value="ECO:0007669"/>
    <property type="project" value="InterPro"/>
</dbReference>
<name>A3MWE3_PYRCJ</name>
<dbReference type="HOGENOM" id="CLU_070505_0_0_2"/>
<accession>A3MWE3</accession>
<feature type="compositionally biased region" description="Polar residues" evidence="1">
    <location>
        <begin position="15"/>
        <end position="28"/>
    </location>
</feature>
<sequence length="387" mass="44174">MSLGESLWVEPIRDTANSVATPRQSPSKQAEKLITPRPGTNVELPFIGRKIELEAVKRYNTGQMYLPLFVFGPEGCGKSRLFKEAVKRFKEWYPDGVAVLVDTRKSELAEAVIATAPVDVKKLAKQLAKAMFRSLSQITHFGEFFAIMATSIPKYVKTKDVKRIFIVVDEVTTTFVNVEAYAKSMESTMNVGRPEELKDVIVNFFALTSEGYSRGLLARHSYVWQAYLWNLPRRDFEELYYRARELYPGPAPPFDEVWKLYGGNPRGLEELAKLGWDVDKYKRRLAALKGLESLVGLVKGRRLGELARRVVEDVDYLRLGEEPELHELADLLIRYNLVMELPRDLELGNEVDTPFEPPPIDRELGVGKHYAWQVPIYRELFAKALAE</sequence>
<reference evidence="3" key="1">
    <citation type="submission" date="2007-02" db="EMBL/GenBank/DDBJ databases">
        <title>Complete sequence of Pyrobaculum calidifontis JCM 11548.</title>
        <authorList>
            <consortium name="US DOE Joint Genome Institute"/>
            <person name="Copeland A."/>
            <person name="Lucas S."/>
            <person name="Lapidus A."/>
            <person name="Barry K."/>
            <person name="Glavina del Rio T."/>
            <person name="Dalin E."/>
            <person name="Tice H."/>
            <person name="Pitluck S."/>
            <person name="Chain P."/>
            <person name="Malfatti S."/>
            <person name="Shin M."/>
            <person name="Vergez L."/>
            <person name="Schmutz J."/>
            <person name="Larimer F."/>
            <person name="Land M."/>
            <person name="Hauser L."/>
            <person name="Kyrpides N."/>
            <person name="Mikhailova N."/>
            <person name="Cozen A.E."/>
            <person name="Fitz-Gibbon S.T."/>
            <person name="House C.H."/>
            <person name="Saltikov C."/>
            <person name="Lowe T.M."/>
            <person name="Richardson P."/>
        </authorList>
    </citation>
    <scope>NUCLEOTIDE SEQUENCE [LARGE SCALE GENOMIC DNA]</scope>
    <source>
        <strain evidence="3">JCM 11548</strain>
    </source>
</reference>
<proteinExistence type="predicted"/>
<keyword evidence="4" id="KW-1185">Reference proteome</keyword>
<dbReference type="eggNOG" id="arCOG03409">
    <property type="taxonomic scope" value="Archaea"/>
</dbReference>
<dbReference type="InterPro" id="IPR011579">
    <property type="entry name" value="ATPase_dom"/>
</dbReference>
<dbReference type="KEGG" id="pcl:Pcal_1542"/>
<feature type="region of interest" description="Disordered" evidence="1">
    <location>
        <begin position="15"/>
        <end position="34"/>
    </location>
</feature>
<dbReference type="AlphaFoldDB" id="A3MWE3"/>
<dbReference type="Pfam" id="PF01637">
    <property type="entry name" value="ATPase_2"/>
    <property type="match status" value="1"/>
</dbReference>
<feature type="domain" description="ATPase" evidence="2">
    <location>
        <begin position="46"/>
        <end position="271"/>
    </location>
</feature>